<dbReference type="Gene3D" id="1.50.10.10">
    <property type="match status" value="1"/>
</dbReference>
<dbReference type="GO" id="GO:0005993">
    <property type="term" value="P:trehalose catabolic process"/>
    <property type="evidence" value="ECO:0007669"/>
    <property type="project" value="TreeGrafter"/>
</dbReference>
<accession>A0A4P6XRN1</accession>
<dbReference type="Pfam" id="PF03632">
    <property type="entry name" value="Glyco_hydro_65m"/>
    <property type="match status" value="1"/>
</dbReference>
<evidence type="ECO:0000259" key="8">
    <source>
        <dbReference type="Pfam" id="PF03636"/>
    </source>
</evidence>
<dbReference type="PANTHER" id="PTHR11051:SF8">
    <property type="entry name" value="PROTEIN-GLUCOSYLGALACTOSYLHYDROXYLYSINE GLUCOSIDASE"/>
    <property type="match status" value="1"/>
</dbReference>
<dbReference type="GO" id="GO:0004555">
    <property type="term" value="F:alpha,alpha-trehalase activity"/>
    <property type="evidence" value="ECO:0007669"/>
    <property type="project" value="UniProtKB-EC"/>
</dbReference>
<keyword evidence="6" id="KW-0732">Signal</keyword>
<dbReference type="GO" id="GO:0009277">
    <property type="term" value="C:fungal-type cell wall"/>
    <property type="evidence" value="ECO:0007669"/>
    <property type="project" value="TreeGrafter"/>
</dbReference>
<dbReference type="SUPFAM" id="SSF48208">
    <property type="entry name" value="Six-hairpin glycosidases"/>
    <property type="match status" value="1"/>
</dbReference>
<dbReference type="EC" id="3.2.1.28" evidence="3"/>
<dbReference type="STRING" id="2163413.A0A4P6XRN1"/>
<feature type="domain" description="Glycoside hydrolase family 65 N-terminal" evidence="8">
    <location>
        <begin position="75"/>
        <end position="341"/>
    </location>
</feature>
<dbReference type="InterPro" id="IPR012341">
    <property type="entry name" value="6hp_glycosidase-like_sf"/>
</dbReference>
<proteinExistence type="inferred from homology"/>
<reference evidence="10" key="1">
    <citation type="submission" date="2019-03" db="EMBL/GenBank/DDBJ databases">
        <title>Snf2 controls pulcherriminic acid biosynthesis and connects pigmentation and antifungal activity of the yeast Metschnikowia pulcherrima.</title>
        <authorList>
            <person name="Gore-Lloyd D."/>
            <person name="Sumann I."/>
            <person name="Brachmann A.O."/>
            <person name="Schneeberger K."/>
            <person name="Ortiz-Merino R.A."/>
            <person name="Moreno-Beltran M."/>
            <person name="Schlaefli M."/>
            <person name="Kirner P."/>
            <person name="Santos Kron A."/>
            <person name="Wolfe K.H."/>
            <person name="Piel J."/>
            <person name="Ahrens C.H."/>
            <person name="Henk D."/>
            <person name="Freimoser F.M."/>
        </authorList>
    </citation>
    <scope>NUCLEOTIDE SEQUENCE [LARGE SCALE GENOMIC DNA]</scope>
    <source>
        <strain evidence="10">APC 1.2</strain>
    </source>
</reference>
<keyword evidence="4" id="KW-0378">Hydrolase</keyword>
<evidence type="ECO:0000313" key="10">
    <source>
        <dbReference type="Proteomes" id="UP000292447"/>
    </source>
</evidence>
<evidence type="ECO:0000256" key="3">
    <source>
        <dbReference type="ARBA" id="ARBA00012757"/>
    </source>
</evidence>
<organism evidence="9 10">
    <name type="scientific">Metschnikowia aff. pulcherrima</name>
    <dbReference type="NCBI Taxonomy" id="2163413"/>
    <lineage>
        <taxon>Eukaryota</taxon>
        <taxon>Fungi</taxon>
        <taxon>Dikarya</taxon>
        <taxon>Ascomycota</taxon>
        <taxon>Saccharomycotina</taxon>
        <taxon>Pichiomycetes</taxon>
        <taxon>Metschnikowiaceae</taxon>
        <taxon>Metschnikowia</taxon>
    </lineage>
</organism>
<feature type="domain" description="Glycoside hydrolase family 65 central catalytic" evidence="7">
    <location>
        <begin position="402"/>
        <end position="603"/>
    </location>
</feature>
<evidence type="ECO:0000313" key="9">
    <source>
        <dbReference type="EMBL" id="QBM90212.1"/>
    </source>
</evidence>
<comment type="similarity">
    <text evidence="2">Belongs to the glycosyl hydrolase 65 family.</text>
</comment>
<dbReference type="Pfam" id="PF03636">
    <property type="entry name" value="Glyco_hydro_65N"/>
    <property type="match status" value="1"/>
</dbReference>
<evidence type="ECO:0000256" key="4">
    <source>
        <dbReference type="ARBA" id="ARBA00022801"/>
    </source>
</evidence>
<dbReference type="InterPro" id="IPR005195">
    <property type="entry name" value="Glyco_hydro_65_M"/>
</dbReference>
<evidence type="ECO:0000256" key="6">
    <source>
        <dbReference type="SAM" id="SignalP"/>
    </source>
</evidence>
<dbReference type="AlphaFoldDB" id="A0A4P6XRN1"/>
<sequence length="1046" mass="116823">MIHNLALFICFLQFLSFGRSEILLGEAATFEQVELQIRSLKQLRDLYQNQRTFSLLQYSQNAFYDSARAVLGTLDFVQHHAYQTQPYVANGFFGARVPNLGHGFTYDLAPRTNTSLTEDLNNGWPIFNKRFAGAFVAGFFNSQKNTSGYNFPWLYQYGWDSVISAIPQWTSLSISTGGYILDPAQPSEIWGGVTNYVQNLSLENGVVSTLYTWLGKLHLQYDILANKHDINVGTVSLIVQNPTEDIITITVNDTIDFRTGQRCSFVSSEASRDEGIQMLVSPAGVSDVYGAMFSRLLFESGQTGVFRTKKNELDVSQAVETEIYPGESLKFTKMVGIHTSDVNPLVYDLPEKVLLKAKESVLNLNVERIRQNHNDAWKKTLGNSASVEFPDSPLLTMASKASVYHINANMRDNAHGLTSALSVSGLSSDSYGGQVFWDTDLWILMGIMSFNPLVSKSLLNYRIGGHAQAIENIQSPSKPKNTFAGAIYPWTSGRFGNCTATGPCFDYEYHINAAIAYSAIQLYLSGAVDDLYLENTIYPIVLDAALLFSSYLEYNETISQYTSKNLTDPDEFAEFVDNGAYTNAAMSMTIKWARIIAKHLGKTFPSTFTQILDHIHIPHSPDDENLVLEYTGMNSSIAVKQADVIMMTYPLENELITEELARENLMYYAARQVSTGPAMTFLIFSIVSSALLDTGCSSESYLLKSIVPFLRGPFAQFLEQSDDHYETNGGTHPAFPFLTAHGGFLQTILMGLLGMRFSYQLRDDKIERIITFQANSLSLFPNGVRFEEVKYMNTSLSILLDDSFLTVKNNGPIAQTIDTSTDIKVISNSLPGIRDTRILKRNETAIFSVLPRKQVHTESLTECGLALFDGLTAGAQGDVVDLMHDGDNSTYWQFESTGEAQVLIDLKERKSVRGGLVNWGDLPARLIQIFLPWRDADHSKRIIPKRGQQKIADPEQFTSVDSAMCPIQSLVEGDCIFRKVFVMDVQITEPFNPKESAKIEPIRRHNITKFEFSSPLECSSLLVKFIDSYSDQGVGAKVYDINFFEA</sequence>
<feature type="signal peptide" evidence="6">
    <location>
        <begin position="1"/>
        <end position="20"/>
    </location>
</feature>
<evidence type="ECO:0000256" key="2">
    <source>
        <dbReference type="ARBA" id="ARBA00006768"/>
    </source>
</evidence>
<protein>
    <recommendedName>
        <fullName evidence="3">alpha,alpha-trehalase</fullName>
        <ecNumber evidence="3">3.2.1.28</ecNumber>
    </recommendedName>
</protein>
<dbReference type="PANTHER" id="PTHR11051">
    <property type="entry name" value="GLYCOSYL HYDROLASE-RELATED"/>
    <property type="match status" value="1"/>
</dbReference>
<feature type="chain" id="PRO_5020980775" description="alpha,alpha-trehalase" evidence="6">
    <location>
        <begin position="21"/>
        <end position="1046"/>
    </location>
</feature>
<evidence type="ECO:0000259" key="7">
    <source>
        <dbReference type="Pfam" id="PF03632"/>
    </source>
</evidence>
<dbReference type="SUPFAM" id="SSF74650">
    <property type="entry name" value="Galactose mutarotase-like"/>
    <property type="match status" value="1"/>
</dbReference>
<keyword evidence="5" id="KW-0325">Glycoprotein</keyword>
<dbReference type="EMBL" id="CP034460">
    <property type="protein sequence ID" value="QBM90212.1"/>
    <property type="molecule type" value="Genomic_DNA"/>
</dbReference>
<dbReference type="Proteomes" id="UP000292447">
    <property type="component" value="Chromosome V"/>
</dbReference>
<name>A0A4P6XRN1_9ASCO</name>
<dbReference type="Gene3D" id="2.70.98.40">
    <property type="entry name" value="Glycoside hydrolase, family 65, N-terminal domain"/>
    <property type="match status" value="1"/>
</dbReference>
<comment type="catalytic activity">
    <reaction evidence="1">
        <text>alpha,alpha-trehalose + H2O = alpha-D-glucose + beta-D-glucose</text>
        <dbReference type="Rhea" id="RHEA:32675"/>
        <dbReference type="ChEBI" id="CHEBI:15377"/>
        <dbReference type="ChEBI" id="CHEBI:15903"/>
        <dbReference type="ChEBI" id="CHEBI:16551"/>
        <dbReference type="ChEBI" id="CHEBI:17925"/>
        <dbReference type="EC" id="3.2.1.28"/>
    </reaction>
</comment>
<dbReference type="InterPro" id="IPR037018">
    <property type="entry name" value="GH65_N"/>
</dbReference>
<dbReference type="GO" id="GO:0030246">
    <property type="term" value="F:carbohydrate binding"/>
    <property type="evidence" value="ECO:0007669"/>
    <property type="project" value="InterPro"/>
</dbReference>
<keyword evidence="10" id="KW-1185">Reference proteome</keyword>
<gene>
    <name evidence="9" type="primary">MPUL0E04540</name>
    <name evidence="9" type="ORF">METSCH_E04540</name>
</gene>
<dbReference type="FunFam" id="1.50.10.10:FF:000032">
    <property type="entry name" value="Vacuolar acid trehalase"/>
    <property type="match status" value="1"/>
</dbReference>
<evidence type="ECO:0000256" key="1">
    <source>
        <dbReference type="ARBA" id="ARBA00001576"/>
    </source>
</evidence>
<dbReference type="InterPro" id="IPR005196">
    <property type="entry name" value="Glyco_hydro_65_N"/>
</dbReference>
<dbReference type="InterPro" id="IPR008928">
    <property type="entry name" value="6-hairpin_glycosidase_sf"/>
</dbReference>
<evidence type="ECO:0000256" key="5">
    <source>
        <dbReference type="ARBA" id="ARBA00023180"/>
    </source>
</evidence>
<dbReference type="InterPro" id="IPR011013">
    <property type="entry name" value="Gal_mutarotase_sf_dom"/>
</dbReference>